<name>A0A2W5PWV0_VARPD</name>
<dbReference type="CDD" id="cd08041">
    <property type="entry name" value="OBF_kDNA_ligase_like"/>
    <property type="match status" value="1"/>
</dbReference>
<keyword evidence="3" id="KW-0227">DNA damage</keyword>
<dbReference type="GO" id="GO:0006260">
    <property type="term" value="P:DNA replication"/>
    <property type="evidence" value="ECO:0007669"/>
    <property type="project" value="UniProtKB-KW"/>
</dbReference>
<accession>A0A2W5PWV0</accession>
<dbReference type="EMBL" id="QFPP01000311">
    <property type="protein sequence ID" value="PZQ68849.1"/>
    <property type="molecule type" value="Genomic_DNA"/>
</dbReference>
<dbReference type="Pfam" id="PF14743">
    <property type="entry name" value="DNA_ligase_OB_2"/>
    <property type="match status" value="1"/>
</dbReference>
<evidence type="ECO:0000256" key="4">
    <source>
        <dbReference type="ARBA" id="ARBA00023204"/>
    </source>
</evidence>
<evidence type="ECO:0000256" key="2">
    <source>
        <dbReference type="ARBA" id="ARBA00022705"/>
    </source>
</evidence>
<dbReference type="SUPFAM" id="SSF50249">
    <property type="entry name" value="Nucleic acid-binding proteins"/>
    <property type="match status" value="1"/>
</dbReference>
<dbReference type="GO" id="GO:0006281">
    <property type="term" value="P:DNA repair"/>
    <property type="evidence" value="ECO:0007669"/>
    <property type="project" value="UniProtKB-KW"/>
</dbReference>
<feature type="signal peptide" evidence="5">
    <location>
        <begin position="1"/>
        <end position="24"/>
    </location>
</feature>
<keyword evidence="5" id="KW-0732">Signal</keyword>
<dbReference type="InterPro" id="IPR012340">
    <property type="entry name" value="NA-bd_OB-fold"/>
</dbReference>
<protein>
    <submittedName>
        <fullName evidence="7">DNA ligase</fullName>
    </submittedName>
</protein>
<dbReference type="InterPro" id="IPR050326">
    <property type="entry name" value="NAD_dep_DNA_ligaseB"/>
</dbReference>
<feature type="domain" description="DNA ligase OB-like" evidence="6">
    <location>
        <begin position="212"/>
        <end position="277"/>
    </location>
</feature>
<sequence length="280" mass="30648">MTIARRALLIAPAALLAWPAAGWAAPALMLAERYRAGMPLAGWWVSEKYDGLRGYWDGKRLWTRGGEPIVAPAWFTAPLPATPMDGELWAGRGRFEQAVSTVRNRTPDDKAWREIRFMVFDLPAQPGDFDARLAALRKLLPITEAPWVVPVAQARATTHAELMALLDRTIRLGGEGLMLHRGASLYRGERSGDLLKVKPHDDAEARVVAHLPGQGRHAGRMGALLVRTPEGVTFRLGGGFTDAQRADPPPIGSSVTYRFNGTSAAGVPRFARFVRVRDDG</sequence>
<evidence type="ECO:0000256" key="1">
    <source>
        <dbReference type="ARBA" id="ARBA00022598"/>
    </source>
</evidence>
<comment type="caution">
    <text evidence="7">The sequence shown here is derived from an EMBL/GenBank/DDBJ whole genome shotgun (WGS) entry which is preliminary data.</text>
</comment>
<dbReference type="AlphaFoldDB" id="A0A2W5PWV0"/>
<dbReference type="Gene3D" id="2.40.50.140">
    <property type="entry name" value="Nucleic acid-binding proteins"/>
    <property type="match status" value="1"/>
</dbReference>
<dbReference type="PANTHER" id="PTHR47810:SF1">
    <property type="entry name" value="DNA LIGASE B"/>
    <property type="match status" value="1"/>
</dbReference>
<dbReference type="CDD" id="cd07896">
    <property type="entry name" value="Adenylation_kDNA_ligase_like"/>
    <property type="match status" value="1"/>
</dbReference>
<dbReference type="Gene3D" id="3.30.1490.70">
    <property type="match status" value="1"/>
</dbReference>
<keyword evidence="1 7" id="KW-0436">Ligase</keyword>
<dbReference type="PANTHER" id="PTHR47810">
    <property type="entry name" value="DNA LIGASE"/>
    <property type="match status" value="1"/>
</dbReference>
<dbReference type="Gene3D" id="3.30.470.30">
    <property type="entry name" value="DNA ligase/mRNA capping enzyme"/>
    <property type="match status" value="1"/>
</dbReference>
<keyword evidence="4" id="KW-0234">DNA repair</keyword>
<dbReference type="InterPro" id="IPR029319">
    <property type="entry name" value="DNA_ligase_OB"/>
</dbReference>
<dbReference type="Proteomes" id="UP000249135">
    <property type="component" value="Unassembled WGS sequence"/>
</dbReference>
<evidence type="ECO:0000313" key="7">
    <source>
        <dbReference type="EMBL" id="PZQ68849.1"/>
    </source>
</evidence>
<evidence type="ECO:0000313" key="8">
    <source>
        <dbReference type="Proteomes" id="UP000249135"/>
    </source>
</evidence>
<evidence type="ECO:0000256" key="3">
    <source>
        <dbReference type="ARBA" id="ARBA00022763"/>
    </source>
</evidence>
<organism evidence="7 8">
    <name type="scientific">Variovorax paradoxus</name>
    <dbReference type="NCBI Taxonomy" id="34073"/>
    <lineage>
        <taxon>Bacteria</taxon>
        <taxon>Pseudomonadati</taxon>
        <taxon>Pseudomonadota</taxon>
        <taxon>Betaproteobacteria</taxon>
        <taxon>Burkholderiales</taxon>
        <taxon>Comamonadaceae</taxon>
        <taxon>Variovorax</taxon>
    </lineage>
</organism>
<gene>
    <name evidence="7" type="ORF">DI563_20035</name>
</gene>
<dbReference type="NCBIfam" id="NF006592">
    <property type="entry name" value="PRK09125.1"/>
    <property type="match status" value="1"/>
</dbReference>
<feature type="chain" id="PRO_5016105475" evidence="5">
    <location>
        <begin position="25"/>
        <end position="280"/>
    </location>
</feature>
<keyword evidence="2" id="KW-0235">DNA replication</keyword>
<dbReference type="SUPFAM" id="SSF56091">
    <property type="entry name" value="DNA ligase/mRNA capping enzyme, catalytic domain"/>
    <property type="match status" value="1"/>
</dbReference>
<evidence type="ECO:0000259" key="6">
    <source>
        <dbReference type="Pfam" id="PF14743"/>
    </source>
</evidence>
<reference evidence="7 8" key="1">
    <citation type="submission" date="2017-08" db="EMBL/GenBank/DDBJ databases">
        <title>Infants hospitalized years apart are colonized by the same room-sourced microbial strains.</title>
        <authorList>
            <person name="Brooks B."/>
            <person name="Olm M.R."/>
            <person name="Firek B.A."/>
            <person name="Baker R."/>
            <person name="Thomas B.C."/>
            <person name="Morowitz M.J."/>
            <person name="Banfield J.F."/>
        </authorList>
    </citation>
    <scope>NUCLEOTIDE SEQUENCE [LARGE SCALE GENOMIC DNA]</scope>
    <source>
        <strain evidence="7">S2_005_003_R2_41</strain>
    </source>
</reference>
<proteinExistence type="predicted"/>
<evidence type="ECO:0000256" key="5">
    <source>
        <dbReference type="SAM" id="SignalP"/>
    </source>
</evidence>
<dbReference type="GO" id="GO:0016874">
    <property type="term" value="F:ligase activity"/>
    <property type="evidence" value="ECO:0007669"/>
    <property type="project" value="UniProtKB-KW"/>
</dbReference>